<accession>A0A0D9XDB4</accession>
<reference evidence="3" key="2">
    <citation type="submission" date="2013-12" db="EMBL/GenBank/DDBJ databases">
        <authorList>
            <person name="Yu Y."/>
            <person name="Lee S."/>
            <person name="de Baynast K."/>
            <person name="Wissotski M."/>
            <person name="Liu L."/>
            <person name="Talag J."/>
            <person name="Goicoechea J."/>
            <person name="Angelova A."/>
            <person name="Jetty R."/>
            <person name="Kudrna D."/>
            <person name="Golser W."/>
            <person name="Rivera L."/>
            <person name="Zhang J."/>
            <person name="Wing R."/>
        </authorList>
    </citation>
    <scope>NUCLEOTIDE SEQUENCE</scope>
</reference>
<evidence type="ECO:0000313" key="3">
    <source>
        <dbReference type="Proteomes" id="UP000032180"/>
    </source>
</evidence>
<reference evidence="2" key="3">
    <citation type="submission" date="2015-04" db="UniProtKB">
        <authorList>
            <consortium name="EnsemblPlants"/>
        </authorList>
    </citation>
    <scope>IDENTIFICATION</scope>
</reference>
<feature type="region of interest" description="Disordered" evidence="1">
    <location>
        <begin position="1"/>
        <end position="33"/>
    </location>
</feature>
<sequence>MAQPTFLSSLRSRLRSPQAQAPPPPPLPHLQTPRRGFHVELSAREKSLLEEDTALKRFKSYKKSVKRVSKVGDFLSFAVLSACLYEIVALDVISKRKMH</sequence>
<dbReference type="Gramene" id="LPERR09G06070.1">
    <property type="protein sequence ID" value="LPERR09G06070.1"/>
    <property type="gene ID" value="LPERR09G06070"/>
</dbReference>
<feature type="compositionally biased region" description="Low complexity" evidence="1">
    <location>
        <begin position="7"/>
        <end position="19"/>
    </location>
</feature>
<dbReference type="PANTHER" id="PTHR36041:SF2">
    <property type="entry name" value="SUCCINATE DEHYDROGENASE SUBUNIT 7A, MITOCHONDRIAL-RELATED"/>
    <property type="match status" value="1"/>
</dbReference>
<dbReference type="PANTHER" id="PTHR36041">
    <property type="entry name" value="SUCCINATE DEHYDROGENASE SUBUNIT 7A, MITOCHONDRIAL-RELATED"/>
    <property type="match status" value="1"/>
</dbReference>
<dbReference type="InterPro" id="IPR034573">
    <property type="entry name" value="SDH7"/>
</dbReference>
<dbReference type="GO" id="GO:0045273">
    <property type="term" value="C:respiratory chain complex II (succinate dehydrogenase)"/>
    <property type="evidence" value="ECO:0007669"/>
    <property type="project" value="EnsemblPlants"/>
</dbReference>
<dbReference type="AlphaFoldDB" id="A0A0D9XDB4"/>
<evidence type="ECO:0000256" key="1">
    <source>
        <dbReference type="SAM" id="MobiDB-lite"/>
    </source>
</evidence>
<dbReference type="EnsemblPlants" id="LPERR09G06070.1">
    <property type="protein sequence ID" value="LPERR09G06070.1"/>
    <property type="gene ID" value="LPERR09G06070"/>
</dbReference>
<dbReference type="eggNOG" id="ENOG502S3X7">
    <property type="taxonomic scope" value="Eukaryota"/>
</dbReference>
<reference evidence="2 3" key="1">
    <citation type="submission" date="2012-08" db="EMBL/GenBank/DDBJ databases">
        <title>Oryza genome evolution.</title>
        <authorList>
            <person name="Wing R.A."/>
        </authorList>
    </citation>
    <scope>NUCLEOTIDE SEQUENCE</scope>
</reference>
<dbReference type="STRING" id="77586.A0A0D9XDB4"/>
<dbReference type="Proteomes" id="UP000032180">
    <property type="component" value="Chromosome 9"/>
</dbReference>
<name>A0A0D9XDB4_9ORYZ</name>
<dbReference type="HOGENOM" id="CLU_180305_0_0_1"/>
<evidence type="ECO:0008006" key="4">
    <source>
        <dbReference type="Google" id="ProtNLM"/>
    </source>
</evidence>
<evidence type="ECO:0000313" key="2">
    <source>
        <dbReference type="EnsemblPlants" id="LPERR09G06070.1"/>
    </source>
</evidence>
<protein>
    <recommendedName>
        <fullName evidence="4">Succinate dehydrogenase subunit 7, mitochondrial</fullName>
    </recommendedName>
</protein>
<keyword evidence="3" id="KW-1185">Reference proteome</keyword>
<organism evidence="2 3">
    <name type="scientific">Leersia perrieri</name>
    <dbReference type="NCBI Taxonomy" id="77586"/>
    <lineage>
        <taxon>Eukaryota</taxon>
        <taxon>Viridiplantae</taxon>
        <taxon>Streptophyta</taxon>
        <taxon>Embryophyta</taxon>
        <taxon>Tracheophyta</taxon>
        <taxon>Spermatophyta</taxon>
        <taxon>Magnoliopsida</taxon>
        <taxon>Liliopsida</taxon>
        <taxon>Poales</taxon>
        <taxon>Poaceae</taxon>
        <taxon>BOP clade</taxon>
        <taxon>Oryzoideae</taxon>
        <taxon>Oryzeae</taxon>
        <taxon>Oryzinae</taxon>
        <taxon>Leersia</taxon>
    </lineage>
</organism>
<proteinExistence type="predicted"/>